<feature type="region of interest" description="Disordered" evidence="1">
    <location>
        <begin position="118"/>
        <end position="163"/>
    </location>
</feature>
<evidence type="ECO:0000313" key="2">
    <source>
        <dbReference type="EMBL" id="KAE8238547.1"/>
    </source>
</evidence>
<feature type="compositionally biased region" description="Pro residues" evidence="1">
    <location>
        <begin position="44"/>
        <end position="55"/>
    </location>
</feature>
<organism evidence="2 3">
    <name type="scientific">Tilletia indica</name>
    <dbReference type="NCBI Taxonomy" id="43049"/>
    <lineage>
        <taxon>Eukaryota</taxon>
        <taxon>Fungi</taxon>
        <taxon>Dikarya</taxon>
        <taxon>Basidiomycota</taxon>
        <taxon>Ustilaginomycotina</taxon>
        <taxon>Exobasidiomycetes</taxon>
        <taxon>Tilletiales</taxon>
        <taxon>Tilletiaceae</taxon>
        <taxon>Tilletia</taxon>
    </lineage>
</organism>
<feature type="compositionally biased region" description="Basic and acidic residues" evidence="1">
    <location>
        <begin position="481"/>
        <end position="533"/>
    </location>
</feature>
<feature type="region of interest" description="Disordered" evidence="1">
    <location>
        <begin position="38"/>
        <end position="68"/>
    </location>
</feature>
<feature type="compositionally biased region" description="Basic and acidic residues" evidence="1">
    <location>
        <begin position="258"/>
        <end position="278"/>
    </location>
</feature>
<dbReference type="EMBL" id="LWDF02001493">
    <property type="protein sequence ID" value="KAE8238547.1"/>
    <property type="molecule type" value="Genomic_DNA"/>
</dbReference>
<proteinExistence type="predicted"/>
<evidence type="ECO:0000313" key="3">
    <source>
        <dbReference type="Proteomes" id="UP000077521"/>
    </source>
</evidence>
<feature type="compositionally biased region" description="Low complexity" evidence="1">
    <location>
        <begin position="137"/>
        <end position="149"/>
    </location>
</feature>
<evidence type="ECO:0000256" key="1">
    <source>
        <dbReference type="SAM" id="MobiDB-lite"/>
    </source>
</evidence>
<feature type="region of interest" description="Disordered" evidence="1">
    <location>
        <begin position="258"/>
        <end position="284"/>
    </location>
</feature>
<gene>
    <name evidence="2" type="ORF">A4X13_0g8466</name>
</gene>
<feature type="region of interest" description="Disordered" evidence="1">
    <location>
        <begin position="1"/>
        <end position="25"/>
    </location>
</feature>
<reference evidence="2" key="1">
    <citation type="submission" date="2016-04" db="EMBL/GenBank/DDBJ databases">
        <authorList>
            <person name="Nguyen H.D."/>
            <person name="Samba Siva P."/>
            <person name="Cullis J."/>
            <person name="Levesque C.A."/>
            <person name="Hambleton S."/>
        </authorList>
    </citation>
    <scope>NUCLEOTIDE SEQUENCE</scope>
    <source>
        <strain evidence="2">DAOMC 236416</strain>
    </source>
</reference>
<feature type="compositionally biased region" description="Acidic residues" evidence="1">
    <location>
        <begin position="231"/>
        <end position="243"/>
    </location>
</feature>
<reference evidence="2" key="2">
    <citation type="journal article" date="2019" name="IMA Fungus">
        <title>Genome sequencing and comparison of five Tilletia species to identify candidate genes for the detection of regulated species infecting wheat.</title>
        <authorList>
            <person name="Nguyen H.D.T."/>
            <person name="Sultana T."/>
            <person name="Kesanakurti P."/>
            <person name="Hambleton S."/>
        </authorList>
    </citation>
    <scope>NUCLEOTIDE SEQUENCE</scope>
    <source>
        <strain evidence="2">DAOMC 236416</strain>
    </source>
</reference>
<feature type="compositionally biased region" description="Basic and acidic residues" evidence="1">
    <location>
        <begin position="218"/>
        <end position="230"/>
    </location>
</feature>
<name>A0A8T8SF44_9BASI</name>
<dbReference type="AlphaFoldDB" id="A0A8T8SF44"/>
<protein>
    <submittedName>
        <fullName evidence="2">Uncharacterized protein</fullName>
    </submittedName>
</protein>
<accession>A0A8T8SF44</accession>
<feature type="region of interest" description="Disordered" evidence="1">
    <location>
        <begin position="389"/>
        <end position="457"/>
    </location>
</feature>
<feature type="compositionally biased region" description="Basic and acidic residues" evidence="1">
    <location>
        <begin position="404"/>
        <end position="429"/>
    </location>
</feature>
<feature type="region of interest" description="Disordered" evidence="1">
    <location>
        <begin position="478"/>
        <end position="562"/>
    </location>
</feature>
<feature type="region of interest" description="Disordered" evidence="1">
    <location>
        <begin position="180"/>
        <end position="243"/>
    </location>
</feature>
<keyword evidence="3" id="KW-1185">Reference proteome</keyword>
<dbReference type="Proteomes" id="UP000077521">
    <property type="component" value="Unassembled WGS sequence"/>
</dbReference>
<comment type="caution">
    <text evidence="2">The sequence shown here is derived from an EMBL/GenBank/DDBJ whole genome shotgun (WGS) entry which is preliminary data.</text>
</comment>
<sequence length="581" mass="64966">MDYRTPSRQILRPESQLPVSKLASNQQNLQHPNFAAQSFRSTPFPFPIDAPPPFNTSPAQHGAPDPRNISAIDGHVLPSPGQSQHAMAGPGNMAYHLGSEAHIDPAFDYAYGPASSPISSRAPLNPGHRTYPHPHPHTQISSSSPIPTSFAPRLPISAPSSAAHMRESFIRPEDYGQHRSRAAGMEGGFGESHDLDDPDDDGRSQYSVNLGRHGHRSQIYDRDTTDSDRSVDDDDMLLSDDDESDSVLLGANIDAILDKGDETTSSSDEKEIMPEESNKAPGGGARWRGFEFRALLQAMHDLNVLDPNLESTQERNELWEKVAEVVTNERKKQGSIVVRTVIACKNAWSRVYKAHCADKRIGEIATGTDEADGSWQRRLDDLAGLWNDLRTQGKSAPKKQKPKSTSEKMRDEDLKGLDAKPEKSDKEGGDEGMDEDLNQTPRRTKKLGRNPPGSQMMAQRTTEMITAFTDIAAKQQASFSERLEREEKMQKAELEAADRRHEASLGLDKEKMVLEQRREREHDRRIQQLEDQIRQNQRANEQRHNELQTQFQAARNEARQGQEDVKEMLSILLARQSSSQS</sequence>